<evidence type="ECO:0000256" key="6">
    <source>
        <dbReference type="HAMAP-Rule" id="MF_00963"/>
    </source>
</evidence>
<dbReference type="InterPro" id="IPR013325">
    <property type="entry name" value="RNA_pol_sigma_r2"/>
</dbReference>
<feature type="compositionally biased region" description="Basic and acidic residues" evidence="7">
    <location>
        <begin position="1"/>
        <end position="10"/>
    </location>
</feature>
<dbReference type="Pfam" id="PF04546">
    <property type="entry name" value="Sigma70_ner"/>
    <property type="match status" value="1"/>
</dbReference>
<dbReference type="InterPro" id="IPR000943">
    <property type="entry name" value="RNA_pol_sigma70"/>
</dbReference>
<feature type="compositionally biased region" description="Basic and acidic residues" evidence="7">
    <location>
        <begin position="290"/>
        <end position="302"/>
    </location>
</feature>
<dbReference type="NCBIfam" id="NF004208">
    <property type="entry name" value="PRK05658.1"/>
    <property type="match status" value="1"/>
</dbReference>
<comment type="function">
    <text evidence="6">Sigma factors are initiation factors that promote the attachment of RNA polymerase to specific initiation sites and are then released. This sigma factor is the primary sigma factor during exponential growth.</text>
</comment>
<evidence type="ECO:0000313" key="10">
    <source>
        <dbReference type="EMBL" id="AFN35982.1"/>
    </source>
</evidence>
<dbReference type="PANTHER" id="PTHR30603">
    <property type="entry name" value="RNA POLYMERASE SIGMA FACTOR RPO"/>
    <property type="match status" value="1"/>
</dbReference>
<reference evidence="10 11" key="1">
    <citation type="journal article" date="2012" name="Vet. Microbiol.">
        <title>Comparative genomic analyses of the Taylorellae.</title>
        <authorList>
            <person name="Hauser H."/>
            <person name="Richter D.C."/>
            <person name="van Tonder A."/>
            <person name="Clark L."/>
            <person name="Preston A."/>
        </authorList>
    </citation>
    <scope>NUCLEOTIDE SEQUENCE [LARGE SCALE GENOMIC DNA]</scope>
    <source>
        <strain evidence="10 11">ATCC 35865</strain>
    </source>
</reference>
<feature type="DNA-binding region" description="H-T-H motif" evidence="6">
    <location>
        <begin position="861"/>
        <end position="880"/>
    </location>
</feature>
<dbReference type="Pfam" id="PF04545">
    <property type="entry name" value="Sigma70_r4"/>
    <property type="match status" value="1"/>
</dbReference>
<protein>
    <recommendedName>
        <fullName evidence="6">RNA polymerase sigma factor RpoD</fullName>
    </recommendedName>
    <alternativeName>
        <fullName evidence="6">Sigma-70</fullName>
    </alternativeName>
</protein>
<keyword evidence="5 6" id="KW-0804">Transcription</keyword>
<dbReference type="InterPro" id="IPR042189">
    <property type="entry name" value="RNA_pol_sigma_70_r1_1_sf"/>
</dbReference>
<feature type="region of interest" description="Disordered" evidence="7">
    <location>
        <begin position="1"/>
        <end position="302"/>
    </location>
</feature>
<dbReference type="HAMAP" id="MF_00963">
    <property type="entry name" value="Sigma70_RpoD_SigA"/>
    <property type="match status" value="1"/>
</dbReference>
<dbReference type="Gene3D" id="1.10.220.120">
    <property type="entry name" value="Sigma-70 factor, region 1.1"/>
    <property type="match status" value="1"/>
</dbReference>
<dbReference type="Gene3D" id="1.10.10.10">
    <property type="entry name" value="Winged helix-like DNA-binding domain superfamily/Winged helix DNA-binding domain"/>
    <property type="match status" value="2"/>
</dbReference>
<dbReference type="PROSITE" id="PS00716">
    <property type="entry name" value="SIGMA70_2"/>
    <property type="match status" value="1"/>
</dbReference>
<evidence type="ECO:0000259" key="9">
    <source>
        <dbReference type="PROSITE" id="PS00716"/>
    </source>
</evidence>
<dbReference type="Pfam" id="PF04539">
    <property type="entry name" value="Sigma70_r3"/>
    <property type="match status" value="1"/>
</dbReference>
<accession>A0ABM5NB27</accession>
<dbReference type="InterPro" id="IPR050239">
    <property type="entry name" value="Sigma-70_RNA_pol_init_factors"/>
</dbReference>
<feature type="compositionally biased region" description="Polar residues" evidence="7">
    <location>
        <begin position="116"/>
        <end position="131"/>
    </location>
</feature>
<evidence type="ECO:0000256" key="2">
    <source>
        <dbReference type="ARBA" id="ARBA00023015"/>
    </source>
</evidence>
<evidence type="ECO:0000256" key="5">
    <source>
        <dbReference type="ARBA" id="ARBA00023163"/>
    </source>
</evidence>
<feature type="compositionally biased region" description="Acidic residues" evidence="7">
    <location>
        <begin position="260"/>
        <end position="279"/>
    </location>
</feature>
<dbReference type="Gene3D" id="1.10.601.10">
    <property type="entry name" value="RNA Polymerase Primary Sigma Factor"/>
    <property type="match status" value="1"/>
</dbReference>
<dbReference type="PRINTS" id="PR00046">
    <property type="entry name" value="SIGMA70FCT"/>
</dbReference>
<dbReference type="NCBIfam" id="TIGR02393">
    <property type="entry name" value="RpoD_Cterm"/>
    <property type="match status" value="1"/>
</dbReference>
<feature type="compositionally biased region" description="Acidic residues" evidence="7">
    <location>
        <begin position="224"/>
        <end position="233"/>
    </location>
</feature>
<comment type="subunit">
    <text evidence="6">Interacts transiently with the RNA polymerase catalytic core.</text>
</comment>
<keyword evidence="2 6" id="KW-0805">Transcription regulation</keyword>
<dbReference type="PANTHER" id="PTHR30603:SF60">
    <property type="entry name" value="RNA POLYMERASE SIGMA FACTOR RPOD"/>
    <property type="match status" value="1"/>
</dbReference>
<dbReference type="InterPro" id="IPR007127">
    <property type="entry name" value="RNA_pol_sigma_70_r1_1"/>
</dbReference>
<dbReference type="InterPro" id="IPR007631">
    <property type="entry name" value="RNA_pol_sigma_70_non-ess"/>
</dbReference>
<dbReference type="EMBL" id="CP003264">
    <property type="protein sequence ID" value="AFN35982.1"/>
    <property type="molecule type" value="Genomic_DNA"/>
</dbReference>
<dbReference type="InterPro" id="IPR009042">
    <property type="entry name" value="RNA_pol_sigma70_r1_2"/>
</dbReference>
<comment type="subcellular location">
    <subcellularLocation>
        <location evidence="6">Cytoplasm</location>
    </subcellularLocation>
</comment>
<evidence type="ECO:0000259" key="8">
    <source>
        <dbReference type="PROSITE" id="PS00715"/>
    </source>
</evidence>
<feature type="region of interest" description="Sigma-70 factor domain-2" evidence="6">
    <location>
        <begin position="667"/>
        <end position="737"/>
    </location>
</feature>
<dbReference type="SUPFAM" id="SSF88659">
    <property type="entry name" value="Sigma3 and sigma4 domains of RNA polymerase sigma factors"/>
    <property type="match status" value="2"/>
</dbReference>
<dbReference type="InterPro" id="IPR007627">
    <property type="entry name" value="RNA_pol_sigma70_r2"/>
</dbReference>
<sequence length="902" mass="100359">MKKQDKKDALTKSTKSASTTKGSTSSKATKSVATTSVKNSSLKKPTATKTSPKTTAKSTKASMSKPATKPNTKTVASKPVATKAKPSLKTTKAETSTKKVSKSVPKSVAKTASKLTVKQTSKSSTNESTKAPASKSNISKGTSSSSAKAQDKSTKTVAPKRASSSSATKIEKSNTKAKPLSKTSIKTKSIAKKSIATESSSKVTSKTSTAKPTRNIVSNRDIDELMSIDSDDDFMPKISRRGRKPGSKNAPKTQAKSTEDFDLGDPSDEDSESLDDIDDSTSKGSKSFRSKAESKKISDEERRQLVRSLIKQGKDHGYLTYAEINDVLSDDIVDSEAMESMVSTLESMGIPVYEEAPNAEDLILAEPSNVNDDDDVDDEAEVALTTVDSEFGRTTDPVRMYMREMGSVELLNRTKEIEIAKRIEEGLKHMVMAIANSPTTINEILEHIQKVRDGKAQIEEIVDGLISDDGEEYAGSGAADADEESEEAQTGGMSSLQIEKLREESLAKFDRVQKAFDKMKAEYEKGRFQSQAYNKANQQIHDEISGVRFTAKMVEKLAEILRKQIERVRELEKAMLSVCVDKVGMPREHFIDSFPGNETNLEWVNDELKKKPKYAEKLERSIPDIHEIQQKFIDLEKEVILPIKELKDVNKRMVNGEAKAKKAKHEMIEANLRLVISIAKKYTNRGLQFLDLIQEGNIGLMKAVDKFEYRRGYKFSTYATWWIRQAITRSIADQARIIRIPVHMIETINKINRITRQILQETGVEPDSAMLAEKMDMPIEKIRKILKISKDPISMETPIGDDDDSHLGDFIEDTSTLSPEEAALQRSMSEVFDEVINSLTQREGKVLRMRFGIGMSSDQTLEEVGKQFDVTRERIRQIEAKALRKLRHPSRADKLKSFLENS</sequence>
<keyword evidence="3 6" id="KW-0731">Sigma factor</keyword>
<dbReference type="InterPro" id="IPR013324">
    <property type="entry name" value="RNA_pol_sigma_r3/r4-like"/>
</dbReference>
<keyword evidence="1 6" id="KW-0963">Cytoplasm</keyword>
<comment type="similarity">
    <text evidence="6">Belongs to the sigma-70 factor family. RpoD/SigA subfamily.</text>
</comment>
<evidence type="ECO:0000256" key="1">
    <source>
        <dbReference type="ARBA" id="ARBA00022490"/>
    </source>
</evidence>
<evidence type="ECO:0000256" key="3">
    <source>
        <dbReference type="ARBA" id="ARBA00023082"/>
    </source>
</evidence>
<feature type="region of interest" description="Sigma-70 factor domain-4" evidence="6">
    <location>
        <begin position="835"/>
        <end position="888"/>
    </location>
</feature>
<dbReference type="SUPFAM" id="SSF88946">
    <property type="entry name" value="Sigma2 domain of RNA polymerase sigma factors"/>
    <property type="match status" value="1"/>
</dbReference>
<dbReference type="Proteomes" id="UP000003121">
    <property type="component" value="Chromosome"/>
</dbReference>
<dbReference type="Pfam" id="PF03979">
    <property type="entry name" value="Sigma70_r1_1"/>
    <property type="match status" value="1"/>
</dbReference>
<feature type="compositionally biased region" description="Low complexity" evidence="7">
    <location>
        <begin position="133"/>
        <end position="148"/>
    </location>
</feature>
<dbReference type="PROSITE" id="PS00715">
    <property type="entry name" value="SIGMA70_1"/>
    <property type="match status" value="1"/>
</dbReference>
<dbReference type="InterPro" id="IPR028630">
    <property type="entry name" value="Sigma70_RpoD"/>
</dbReference>
<dbReference type="InterPro" id="IPR007624">
    <property type="entry name" value="RNA_pol_sigma70_r3"/>
</dbReference>
<evidence type="ECO:0000256" key="7">
    <source>
        <dbReference type="SAM" id="MobiDB-lite"/>
    </source>
</evidence>
<dbReference type="Pfam" id="PF00140">
    <property type="entry name" value="Sigma70_r1_2"/>
    <property type="match status" value="1"/>
</dbReference>
<dbReference type="InterPro" id="IPR007630">
    <property type="entry name" value="RNA_pol_sigma70_r4"/>
</dbReference>
<dbReference type="CDD" id="cd06171">
    <property type="entry name" value="Sigma70_r4"/>
    <property type="match status" value="1"/>
</dbReference>
<evidence type="ECO:0000256" key="4">
    <source>
        <dbReference type="ARBA" id="ARBA00023125"/>
    </source>
</evidence>
<dbReference type="InterPro" id="IPR012760">
    <property type="entry name" value="RNA_pol_sigma_RpoD_C"/>
</dbReference>
<feature type="domain" description="RNA polymerase sigma-70" evidence="9">
    <location>
        <begin position="860"/>
        <end position="886"/>
    </location>
</feature>
<keyword evidence="11" id="KW-1185">Reference proteome</keyword>
<feature type="short sequence motif" description="Interaction with polymerase core subunit RpoC" evidence="6">
    <location>
        <begin position="691"/>
        <end position="694"/>
    </location>
</feature>
<evidence type="ECO:0000313" key="11">
    <source>
        <dbReference type="Proteomes" id="UP000003121"/>
    </source>
</evidence>
<dbReference type="NCBIfam" id="TIGR02937">
    <property type="entry name" value="sigma70-ECF"/>
    <property type="match status" value="1"/>
</dbReference>
<dbReference type="InterPro" id="IPR036388">
    <property type="entry name" value="WH-like_DNA-bd_sf"/>
</dbReference>
<dbReference type="Pfam" id="PF04542">
    <property type="entry name" value="Sigma70_r2"/>
    <property type="match status" value="1"/>
</dbReference>
<gene>
    <name evidence="6 10" type="primary">rpoD</name>
    <name evidence="10" type="ORF">KUI_0910</name>
</gene>
<feature type="domain" description="RNA polymerase sigma-70" evidence="8">
    <location>
        <begin position="691"/>
        <end position="704"/>
    </location>
</feature>
<dbReference type="InterPro" id="IPR014284">
    <property type="entry name" value="RNA_pol_sigma-70_dom"/>
</dbReference>
<proteinExistence type="inferred from homology"/>
<feature type="region of interest" description="Disordered" evidence="7">
    <location>
        <begin position="469"/>
        <end position="493"/>
    </location>
</feature>
<feature type="region of interest" description="Sigma-70 factor domain-3" evidence="6">
    <location>
        <begin position="746"/>
        <end position="822"/>
    </location>
</feature>
<keyword evidence="4 6" id="KW-0238">DNA-binding</keyword>
<name>A0ABM5NB27_9BURK</name>
<organism evidence="10 11">
    <name type="scientific">Taylorella equigenitalis ATCC 35865</name>
    <dbReference type="NCBI Taxonomy" id="743973"/>
    <lineage>
        <taxon>Bacteria</taxon>
        <taxon>Pseudomonadati</taxon>
        <taxon>Pseudomonadota</taxon>
        <taxon>Betaproteobacteria</taxon>
        <taxon>Burkholderiales</taxon>
        <taxon>Alcaligenaceae</taxon>
        <taxon>Taylorella</taxon>
    </lineage>
</organism>
<feature type="compositionally biased region" description="Low complexity" evidence="7">
    <location>
        <begin position="181"/>
        <end position="213"/>
    </location>
</feature>
<feature type="compositionally biased region" description="Low complexity" evidence="7">
    <location>
        <begin position="11"/>
        <end position="69"/>
    </location>
</feature>
<feature type="compositionally biased region" description="Low complexity" evidence="7">
    <location>
        <begin position="102"/>
        <end position="114"/>
    </location>
</feature>